<keyword evidence="4" id="KW-1185">Reference proteome</keyword>
<organism evidence="4 5">
    <name type="scientific">Eublepharis macularius</name>
    <name type="common">Leopard gecko</name>
    <name type="synonym">Cyrtodactylus macularius</name>
    <dbReference type="NCBI Taxonomy" id="481883"/>
    <lineage>
        <taxon>Eukaryota</taxon>
        <taxon>Metazoa</taxon>
        <taxon>Chordata</taxon>
        <taxon>Craniata</taxon>
        <taxon>Vertebrata</taxon>
        <taxon>Euteleostomi</taxon>
        <taxon>Lepidosauria</taxon>
        <taxon>Squamata</taxon>
        <taxon>Bifurcata</taxon>
        <taxon>Gekkota</taxon>
        <taxon>Eublepharidae</taxon>
        <taxon>Eublepharinae</taxon>
        <taxon>Eublepharis</taxon>
    </lineage>
</organism>
<dbReference type="Gene3D" id="1.10.437.10">
    <property type="entry name" value="Blc2-like"/>
    <property type="match status" value="1"/>
</dbReference>
<dbReference type="PANTHER" id="PTHR14965:SF1">
    <property type="entry name" value="APOPTOSIS FACILITATOR BCL-2-LIKE PROTEIN 14"/>
    <property type="match status" value="1"/>
</dbReference>
<dbReference type="GeneID" id="129343803"/>
<reference evidence="5" key="1">
    <citation type="submission" date="2025-08" db="UniProtKB">
        <authorList>
            <consortium name="RefSeq"/>
        </authorList>
    </citation>
    <scope>IDENTIFICATION</scope>
    <source>
        <tissue evidence="5">Blood</tissue>
    </source>
</reference>
<feature type="compositionally biased region" description="Basic and acidic residues" evidence="3">
    <location>
        <begin position="156"/>
        <end position="174"/>
    </location>
</feature>
<feature type="compositionally biased region" description="Basic residues" evidence="3">
    <location>
        <begin position="115"/>
        <end position="128"/>
    </location>
</feature>
<dbReference type="GO" id="GO:2001236">
    <property type="term" value="P:regulation of extrinsic apoptotic signaling pathway"/>
    <property type="evidence" value="ECO:0007669"/>
    <property type="project" value="TreeGrafter"/>
</dbReference>
<feature type="region of interest" description="Disordered" evidence="3">
    <location>
        <begin position="78"/>
        <end position="174"/>
    </location>
</feature>
<dbReference type="AlphaFoldDB" id="A0AA97KDC0"/>
<evidence type="ECO:0000256" key="2">
    <source>
        <dbReference type="ARBA" id="ARBA00022703"/>
    </source>
</evidence>
<dbReference type="KEGG" id="emc:129343803"/>
<dbReference type="RefSeq" id="XP_054856135.1">
    <property type="nucleotide sequence ID" value="XM_055000160.1"/>
</dbReference>
<accession>A0AA97KDC0</accession>
<protein>
    <submittedName>
        <fullName evidence="5">Apoptosis facilitator Bcl-2-like protein 14 isoform X1</fullName>
    </submittedName>
</protein>
<dbReference type="InterPro" id="IPR036834">
    <property type="entry name" value="Bcl-2-like_sf"/>
</dbReference>
<evidence type="ECO:0000256" key="3">
    <source>
        <dbReference type="SAM" id="MobiDB-lite"/>
    </source>
</evidence>
<evidence type="ECO:0000313" key="4">
    <source>
        <dbReference type="Proteomes" id="UP001190640"/>
    </source>
</evidence>
<gene>
    <name evidence="5" type="primary">BCL2L14</name>
</gene>
<name>A0AA97KDC0_EUBMA</name>
<dbReference type="Proteomes" id="UP001190640">
    <property type="component" value="Chromosome 16"/>
</dbReference>
<dbReference type="CTD" id="79370"/>
<sequence length="354" mass="40006">MAYPGAVQSSQMTPGNISLSSVWWAGACRCNMSLANFSSMEEISLEDVDRTSIEYRVLMAYTQRRLSASKYGHLLEREAKGQEGSSLSREEARGVTPAEQGKAPQELPPGDSKHSARRKSQKKKRSNWKRLLLPSCLRGEPQRSPRKSEVNGQTSFRRESTSFPSETHEDSNITRVADRLAELVDNSRSRSKRTQAKGLVRTVSLEEDGGGTSKIVPEPRYKADGKDEKEKVIDTIVALLRKSGDELEEKIQKDKTFRSSFWDMMSYSFFRRIVNQFLEEVPVDPARDAEDHVQSMKAAYVMEVTTRLTAVDNHPMNLVLGFGSKYLKENFRPWVCSQGGWEKALGLLDEDEVE</sequence>
<evidence type="ECO:0000256" key="1">
    <source>
        <dbReference type="ARBA" id="ARBA00022553"/>
    </source>
</evidence>
<dbReference type="GO" id="GO:0006915">
    <property type="term" value="P:apoptotic process"/>
    <property type="evidence" value="ECO:0007669"/>
    <property type="project" value="UniProtKB-KW"/>
</dbReference>
<keyword evidence="1" id="KW-0597">Phosphoprotein</keyword>
<dbReference type="PANTHER" id="PTHR14965">
    <property type="entry name" value="SI:CH73-248E21.1"/>
    <property type="match status" value="1"/>
</dbReference>
<keyword evidence="2" id="KW-0053">Apoptosis</keyword>
<evidence type="ECO:0000313" key="5">
    <source>
        <dbReference type="RefSeq" id="XP_054856135.1"/>
    </source>
</evidence>
<feature type="compositionally biased region" description="Basic and acidic residues" evidence="3">
    <location>
        <begin position="140"/>
        <end position="149"/>
    </location>
</feature>
<dbReference type="SUPFAM" id="SSF56854">
    <property type="entry name" value="Bcl-2 inhibitors of programmed cell death"/>
    <property type="match status" value="1"/>
</dbReference>
<proteinExistence type="predicted"/>